<sequence>MNKIKQDYLTAFERLARSKLEQNGYVFKFLPEEVESSSTFRILISKNGDEYLLFFSTHHLDLSDGVMICKTDDRKIHYDRILLPSSPLNNDQDFRYGHNDDEIERITADICAL</sequence>
<protein>
    <submittedName>
        <fullName evidence="1">Uncharacterized protein</fullName>
    </submittedName>
</protein>
<gene>
    <name evidence="1" type="ORF">ACFSYC_15315</name>
</gene>
<evidence type="ECO:0000313" key="1">
    <source>
        <dbReference type="EMBL" id="MFD2866065.1"/>
    </source>
</evidence>
<reference evidence="2" key="1">
    <citation type="journal article" date="2019" name="Int. J. Syst. Evol. Microbiol.">
        <title>The Global Catalogue of Microorganisms (GCM) 10K type strain sequencing project: providing services to taxonomists for standard genome sequencing and annotation.</title>
        <authorList>
            <consortium name="The Broad Institute Genomics Platform"/>
            <consortium name="The Broad Institute Genome Sequencing Center for Infectious Disease"/>
            <person name="Wu L."/>
            <person name="Ma J."/>
        </authorList>
    </citation>
    <scope>NUCLEOTIDE SEQUENCE [LARGE SCALE GENOMIC DNA]</scope>
    <source>
        <strain evidence="2">KCTC 52232</strain>
    </source>
</reference>
<organism evidence="1 2">
    <name type="scientific">Mucilaginibacter antarcticus</name>
    <dbReference type="NCBI Taxonomy" id="1855725"/>
    <lineage>
        <taxon>Bacteria</taxon>
        <taxon>Pseudomonadati</taxon>
        <taxon>Bacteroidota</taxon>
        <taxon>Sphingobacteriia</taxon>
        <taxon>Sphingobacteriales</taxon>
        <taxon>Sphingobacteriaceae</taxon>
        <taxon>Mucilaginibacter</taxon>
    </lineage>
</organism>
<comment type="caution">
    <text evidence="1">The sequence shown here is derived from an EMBL/GenBank/DDBJ whole genome shotgun (WGS) entry which is preliminary data.</text>
</comment>
<dbReference type="Proteomes" id="UP001597601">
    <property type="component" value="Unassembled WGS sequence"/>
</dbReference>
<accession>A0ABW5XQK7</accession>
<evidence type="ECO:0000313" key="2">
    <source>
        <dbReference type="Proteomes" id="UP001597601"/>
    </source>
</evidence>
<keyword evidence="2" id="KW-1185">Reference proteome</keyword>
<dbReference type="RefSeq" id="WP_377129378.1">
    <property type="nucleotide sequence ID" value="NZ_JBHUHN010000001.1"/>
</dbReference>
<dbReference type="EMBL" id="JBHUON010000020">
    <property type="protein sequence ID" value="MFD2866065.1"/>
    <property type="molecule type" value="Genomic_DNA"/>
</dbReference>
<proteinExistence type="predicted"/>
<name>A0ABW5XQK7_9SPHI</name>